<dbReference type="InterPro" id="IPR036390">
    <property type="entry name" value="WH_DNA-bd_sf"/>
</dbReference>
<dbReference type="InterPro" id="IPR000644">
    <property type="entry name" value="CBS_dom"/>
</dbReference>
<dbReference type="Pfam" id="PF00571">
    <property type="entry name" value="CBS"/>
    <property type="match status" value="2"/>
</dbReference>
<comment type="caution">
    <text evidence="4">The sequence shown here is derived from an EMBL/GenBank/DDBJ whole genome shotgun (WGS) entry which is preliminary data.</text>
</comment>
<dbReference type="eggNOG" id="COG0517">
    <property type="taxonomic scope" value="Bacteria"/>
</dbReference>
<dbReference type="Gene3D" id="3.10.580.10">
    <property type="entry name" value="CBS-domain"/>
    <property type="match status" value="1"/>
</dbReference>
<dbReference type="InterPro" id="IPR036388">
    <property type="entry name" value="WH-like_DNA-bd_sf"/>
</dbReference>
<dbReference type="PIRSF" id="PIRSF026546">
    <property type="entry name" value="UCP026546_CBS_YqzB"/>
    <property type="match status" value="1"/>
</dbReference>
<dbReference type="HOGENOM" id="CLU_090663_1_0_9"/>
<evidence type="ECO:0000256" key="2">
    <source>
        <dbReference type="PROSITE-ProRule" id="PRU00703"/>
    </source>
</evidence>
<protein>
    <submittedName>
        <fullName evidence="4">Putative transcriptional repressor CcpN</fullName>
    </submittedName>
</protein>
<dbReference type="Pfam" id="PF08279">
    <property type="entry name" value="HTH_11"/>
    <property type="match status" value="1"/>
</dbReference>
<dbReference type="InterPro" id="IPR051257">
    <property type="entry name" value="Diverse_CBS-Domain"/>
</dbReference>
<dbReference type="InterPro" id="IPR046342">
    <property type="entry name" value="CBS_dom_sf"/>
</dbReference>
<keyword evidence="1 2" id="KW-0129">CBS domain</keyword>
<dbReference type="PATRIC" id="fig|861450.3.peg.1659"/>
<gene>
    <name evidence="4" type="ORF">HMPREF0080_01795</name>
</gene>
<evidence type="ECO:0000259" key="3">
    <source>
        <dbReference type="PROSITE" id="PS51371"/>
    </source>
</evidence>
<dbReference type="Gene3D" id="1.10.10.10">
    <property type="entry name" value="Winged helix-like DNA-binding domain superfamily/Winged helix DNA-binding domain"/>
    <property type="match status" value="1"/>
</dbReference>
<proteinExistence type="predicted"/>
<dbReference type="EMBL" id="AGCJ01000076">
    <property type="protein sequence ID" value="EHM38663.1"/>
    <property type="molecule type" value="Genomic_DNA"/>
</dbReference>
<reference evidence="4 5" key="1">
    <citation type="submission" date="2011-08" db="EMBL/GenBank/DDBJ databases">
        <authorList>
            <person name="Weinstock G."/>
            <person name="Sodergren E."/>
            <person name="Clifton S."/>
            <person name="Fulton L."/>
            <person name="Fulton B."/>
            <person name="Courtney L."/>
            <person name="Fronick C."/>
            <person name="Harrison M."/>
            <person name="Strong C."/>
            <person name="Farmer C."/>
            <person name="Delahaunty K."/>
            <person name="Markovic C."/>
            <person name="Hall O."/>
            <person name="Minx P."/>
            <person name="Tomlinson C."/>
            <person name="Mitreva M."/>
            <person name="Hou S."/>
            <person name="Chen J."/>
            <person name="Wollam A."/>
            <person name="Pepin K.H."/>
            <person name="Johnson M."/>
            <person name="Bhonagiri V."/>
            <person name="Zhang X."/>
            <person name="Suruliraj S."/>
            <person name="Warren W."/>
            <person name="Chinwalla A."/>
            <person name="Mardis E.R."/>
            <person name="Wilson R.K."/>
        </authorList>
    </citation>
    <scope>NUCLEOTIDE SEQUENCE [LARGE SCALE GENOMIC DNA]</scope>
    <source>
        <strain evidence="4 5">F0357</strain>
    </source>
</reference>
<dbReference type="SMART" id="SM00116">
    <property type="entry name" value="CBS"/>
    <property type="match status" value="2"/>
</dbReference>
<feature type="domain" description="CBS" evidence="3">
    <location>
        <begin position="85"/>
        <end position="140"/>
    </location>
</feature>
<evidence type="ECO:0000256" key="1">
    <source>
        <dbReference type="ARBA" id="ARBA00023122"/>
    </source>
</evidence>
<keyword evidence="5" id="KW-1185">Reference proteome</keyword>
<dbReference type="PROSITE" id="PS51371">
    <property type="entry name" value="CBS"/>
    <property type="match status" value="2"/>
</dbReference>
<evidence type="ECO:0000313" key="4">
    <source>
        <dbReference type="EMBL" id="EHM38663.1"/>
    </source>
</evidence>
<dbReference type="SUPFAM" id="SSF54631">
    <property type="entry name" value="CBS-domain pair"/>
    <property type="match status" value="1"/>
</dbReference>
<evidence type="ECO:0000313" key="5">
    <source>
        <dbReference type="Proteomes" id="UP000005481"/>
    </source>
</evidence>
<dbReference type="PANTHER" id="PTHR43080:SF2">
    <property type="entry name" value="CBS DOMAIN-CONTAINING PROTEIN"/>
    <property type="match status" value="1"/>
</dbReference>
<sequence>MSEVKHVLSERQETILEIVRTNSPVTGQHIAERLHVTRAALRSDLAILTMLGLIDARPKLGYFYTGNKEEDFLSRTLTEIKVADYLSQPVAVDEKMTAYDAVIALFTEDVGTVFVMADDMLVGLVSRKDLLKAAMGNNDLRSLPVRMVMTPVSKIIYVEEDEKALVAAQRLLEYEIDCLPVVRIVEDRATKKKGLHILGRVSKTNITRLFTDCAAGRRA</sequence>
<feature type="domain" description="CBS" evidence="3">
    <location>
        <begin position="149"/>
        <end position="219"/>
    </location>
</feature>
<name>G9YJE6_9FIRM</name>
<dbReference type="CDD" id="cd04617">
    <property type="entry name" value="CBS_pair_CcpN"/>
    <property type="match status" value="1"/>
</dbReference>
<dbReference type="STRING" id="861450.HMPREF0080_01795"/>
<accession>G9YJE6</accession>
<organism evidence="4 5">
    <name type="scientific">Anaeroglobus geminatus F0357</name>
    <dbReference type="NCBI Taxonomy" id="861450"/>
    <lineage>
        <taxon>Bacteria</taxon>
        <taxon>Bacillati</taxon>
        <taxon>Bacillota</taxon>
        <taxon>Negativicutes</taxon>
        <taxon>Veillonellales</taxon>
        <taxon>Veillonellaceae</taxon>
        <taxon>Anaeroglobus</taxon>
    </lineage>
</organism>
<dbReference type="Proteomes" id="UP000005481">
    <property type="component" value="Unassembled WGS sequence"/>
</dbReference>
<dbReference type="SUPFAM" id="SSF46785">
    <property type="entry name" value="Winged helix' DNA-binding domain"/>
    <property type="match status" value="1"/>
</dbReference>
<dbReference type="PANTHER" id="PTHR43080">
    <property type="entry name" value="CBS DOMAIN-CONTAINING PROTEIN CBSX3, MITOCHONDRIAL"/>
    <property type="match status" value="1"/>
</dbReference>
<dbReference type="InterPro" id="IPR016842">
    <property type="entry name" value="UCP026546_HTH-CBS"/>
</dbReference>
<dbReference type="InterPro" id="IPR013196">
    <property type="entry name" value="HTH_11"/>
</dbReference>
<dbReference type="AlphaFoldDB" id="G9YJE6"/>